<dbReference type="Proteomes" id="UP000246991">
    <property type="component" value="Unassembled WGS sequence"/>
</dbReference>
<dbReference type="STRING" id="42249.A0A317SMR3"/>
<evidence type="ECO:0000313" key="2">
    <source>
        <dbReference type="Proteomes" id="UP000246991"/>
    </source>
</evidence>
<name>A0A317SMR3_9PEZI</name>
<accession>A0A317SMR3</accession>
<reference evidence="1 2" key="1">
    <citation type="submission" date="2018-03" db="EMBL/GenBank/DDBJ databases">
        <title>Genomes of Pezizomycetes fungi and the evolution of truffles.</title>
        <authorList>
            <person name="Murat C."/>
            <person name="Payen T."/>
            <person name="Noel B."/>
            <person name="Kuo A."/>
            <person name="Martin F.M."/>
        </authorList>
    </citation>
    <scope>NUCLEOTIDE SEQUENCE [LARGE SCALE GENOMIC DNA]</scope>
    <source>
        <strain evidence="1">091103-1</strain>
    </source>
</reference>
<evidence type="ECO:0000313" key="1">
    <source>
        <dbReference type="EMBL" id="PWW74897.1"/>
    </source>
</evidence>
<dbReference type="OrthoDB" id="5504215at2759"/>
<comment type="caution">
    <text evidence="1">The sequence shown here is derived from an EMBL/GenBank/DDBJ whole genome shotgun (WGS) entry which is preliminary data.</text>
</comment>
<gene>
    <name evidence="1" type="ORF">C7212DRAFT_345449</name>
</gene>
<sequence>MGLGDNKHAEEVVGDVDGVVGSFQAPEPFRVEAMEGRGVKGKGKRRDRVVKENRGSKAEAGVLAMLDALVEVEGGQAVPALEGMDVDSMPLVLLDMEERMARAEGLILDLREDCDILHDRGVYLKGKKCHKVSRHIVGKPLYAMRPEKRILFANIANKGKVLSGDGFLTVGPGWVAKKGFRVGALTEQNCKVNLNCQQKRNVMGGFLGGVKSEMVRNQLNKALSDLNVANLLFAKTAVTRFGDLHPVMANAVATGLVGYFLVPREVAEEMGMGRWEFRLDTPKIEPFIGGVPLEKALGRKWEVDNWVGEMDRMAVDVEISNPGVHVVARPAWASKLGALQARGVVSAGLMLVVEKMAEVVRMLGQVQLMLCVAGLAMPVIVDNTSVTGITDKSCNRVPIMRVNISASNVGASEGNRRLVFDVFSYVDVVFMLDPPVGSSVVDEEYFVSGSLIGFMSVIRRDGQGANVMRKVEELCGLVNHVIGDINGGHRKWGSLADTVENSQGMAMLRGFIETFKFAQRVGVMFRGVSVIDIYASRRNLLKWLTLD</sequence>
<keyword evidence="2" id="KW-1185">Reference proteome</keyword>
<protein>
    <submittedName>
        <fullName evidence="1">Uncharacterized protein</fullName>
    </submittedName>
</protein>
<dbReference type="EMBL" id="PYWC01000055">
    <property type="protein sequence ID" value="PWW74897.1"/>
    <property type="molecule type" value="Genomic_DNA"/>
</dbReference>
<proteinExistence type="predicted"/>
<dbReference type="AlphaFoldDB" id="A0A317SMR3"/>
<organism evidence="1 2">
    <name type="scientific">Tuber magnatum</name>
    <name type="common">white Piedmont truffle</name>
    <dbReference type="NCBI Taxonomy" id="42249"/>
    <lineage>
        <taxon>Eukaryota</taxon>
        <taxon>Fungi</taxon>
        <taxon>Dikarya</taxon>
        <taxon>Ascomycota</taxon>
        <taxon>Pezizomycotina</taxon>
        <taxon>Pezizomycetes</taxon>
        <taxon>Pezizales</taxon>
        <taxon>Tuberaceae</taxon>
        <taxon>Tuber</taxon>
    </lineage>
</organism>